<evidence type="ECO:0000313" key="2">
    <source>
        <dbReference type="EMBL" id="AWM13233.1"/>
    </source>
</evidence>
<sequence length="230" mass="26840">MKKILILFLISISSYGQFKMFGRDPLINKENFDKQRVHWGYFLGFNSLDFKFDYLSVTEDIQVNSTIGFNVGLIGNLRLSDHFDFRFEPGLYITQRNLTYPTIEDPIERFREVKSTYIFFPALLKFSSKRTGNIKPYLIGGLSTALNLGSLAKSPEDNYNRKFRMTNWSSFYEIGFGIDVYFEYFKFSPSIRGVFSTKDELIRDNNPNSPWTGNVQSMKTRGIFINFAFH</sequence>
<gene>
    <name evidence="2" type="ORF">DI487_04700</name>
</gene>
<dbReference type="AlphaFoldDB" id="A0A2U8QSU8"/>
<evidence type="ECO:0000259" key="1">
    <source>
        <dbReference type="Pfam" id="PF13568"/>
    </source>
</evidence>
<reference evidence="2 3" key="1">
    <citation type="submission" date="2018-05" db="EMBL/GenBank/DDBJ databases">
        <title>Flavobacterium sp. MEBiC07310.</title>
        <authorList>
            <person name="Baek K."/>
        </authorList>
    </citation>
    <scope>NUCLEOTIDE SEQUENCE [LARGE SCALE GENOMIC DNA]</scope>
    <source>
        <strain evidence="2 3">MEBiC07310</strain>
    </source>
</reference>
<dbReference type="Proteomes" id="UP000245429">
    <property type="component" value="Chromosome"/>
</dbReference>
<protein>
    <submittedName>
        <fullName evidence="2">PorT protein</fullName>
    </submittedName>
</protein>
<proteinExistence type="predicted"/>
<dbReference type="OrthoDB" id="1467485at2"/>
<accession>A0A2U8QSU8</accession>
<dbReference type="EMBL" id="CP029463">
    <property type="protein sequence ID" value="AWM13233.1"/>
    <property type="molecule type" value="Genomic_DNA"/>
</dbReference>
<evidence type="ECO:0000313" key="3">
    <source>
        <dbReference type="Proteomes" id="UP000245429"/>
    </source>
</evidence>
<name>A0A2U8QSU8_9FLAO</name>
<dbReference type="InterPro" id="IPR025665">
    <property type="entry name" value="Beta-barrel_OMP_2"/>
</dbReference>
<dbReference type="KEGG" id="fse:DI487_04700"/>
<feature type="domain" description="Outer membrane protein beta-barrel" evidence="1">
    <location>
        <begin position="35"/>
        <end position="196"/>
    </location>
</feature>
<organism evidence="2 3">
    <name type="scientific">Flavobacterium sediminis</name>
    <dbReference type="NCBI Taxonomy" id="2201181"/>
    <lineage>
        <taxon>Bacteria</taxon>
        <taxon>Pseudomonadati</taxon>
        <taxon>Bacteroidota</taxon>
        <taxon>Flavobacteriia</taxon>
        <taxon>Flavobacteriales</taxon>
        <taxon>Flavobacteriaceae</taxon>
        <taxon>Flavobacterium</taxon>
    </lineage>
</organism>
<keyword evidence="3" id="KW-1185">Reference proteome</keyword>
<dbReference type="RefSeq" id="WP_109568636.1">
    <property type="nucleotide sequence ID" value="NZ_CP029463.1"/>
</dbReference>
<dbReference type="Pfam" id="PF13568">
    <property type="entry name" value="OMP_b-brl_2"/>
    <property type="match status" value="1"/>
</dbReference>